<proteinExistence type="predicted"/>
<dbReference type="AlphaFoldDB" id="A0A915K8Z6"/>
<evidence type="ECO:0000313" key="1">
    <source>
        <dbReference type="Proteomes" id="UP000887565"/>
    </source>
</evidence>
<reference evidence="2" key="1">
    <citation type="submission" date="2022-11" db="UniProtKB">
        <authorList>
            <consortium name="WormBaseParasite"/>
        </authorList>
    </citation>
    <scope>IDENTIFICATION</scope>
</reference>
<organism evidence="1 2">
    <name type="scientific">Romanomermis culicivorax</name>
    <name type="common">Nematode worm</name>
    <dbReference type="NCBI Taxonomy" id="13658"/>
    <lineage>
        <taxon>Eukaryota</taxon>
        <taxon>Metazoa</taxon>
        <taxon>Ecdysozoa</taxon>
        <taxon>Nematoda</taxon>
        <taxon>Enoplea</taxon>
        <taxon>Dorylaimia</taxon>
        <taxon>Mermithida</taxon>
        <taxon>Mermithoidea</taxon>
        <taxon>Mermithidae</taxon>
        <taxon>Romanomermis</taxon>
    </lineage>
</organism>
<dbReference type="Proteomes" id="UP000887565">
    <property type="component" value="Unplaced"/>
</dbReference>
<sequence>MEEGRFKNIITHSSQEMCCSKALKDLPLGEIIRTKTFDQSLICQNYLAIGKNEVNWNNVLEEEKQMAGCMKRHPAPSI</sequence>
<name>A0A915K8Z6_ROMCU</name>
<accession>A0A915K8Z6</accession>
<protein>
    <submittedName>
        <fullName evidence="2">Uncharacterized protein</fullName>
    </submittedName>
</protein>
<keyword evidence="1" id="KW-1185">Reference proteome</keyword>
<dbReference type="WBParaSite" id="nRc.2.0.1.t34839-RA">
    <property type="protein sequence ID" value="nRc.2.0.1.t34839-RA"/>
    <property type="gene ID" value="nRc.2.0.1.g34839"/>
</dbReference>
<evidence type="ECO:0000313" key="2">
    <source>
        <dbReference type="WBParaSite" id="nRc.2.0.1.t34839-RA"/>
    </source>
</evidence>